<name>A0AAE2RDE6_AGRVI</name>
<comment type="caution">
    <text evidence="11">The sequence shown here is derived from an EMBL/GenBank/DDBJ whole genome shotgun (WGS) entry which is preliminary data.</text>
</comment>
<feature type="region of interest" description="Disordered" evidence="8">
    <location>
        <begin position="42"/>
        <end position="127"/>
    </location>
</feature>
<dbReference type="InterPro" id="IPR010917">
    <property type="entry name" value="TonB_rcpt_CS"/>
</dbReference>
<dbReference type="GO" id="GO:0015344">
    <property type="term" value="F:siderophore uptake transmembrane transporter activity"/>
    <property type="evidence" value="ECO:0007669"/>
    <property type="project" value="TreeGrafter"/>
</dbReference>
<keyword evidence="6" id="KW-0472">Membrane</keyword>
<feature type="chain" id="PRO_5042249390" evidence="9">
    <location>
        <begin position="28"/>
        <end position="777"/>
    </location>
</feature>
<dbReference type="PANTHER" id="PTHR30069">
    <property type="entry name" value="TONB-DEPENDENT OUTER MEMBRANE RECEPTOR"/>
    <property type="match status" value="1"/>
</dbReference>
<dbReference type="GO" id="GO:0044718">
    <property type="term" value="P:siderophore transmembrane transport"/>
    <property type="evidence" value="ECO:0007669"/>
    <property type="project" value="TreeGrafter"/>
</dbReference>
<dbReference type="InterPro" id="IPR000531">
    <property type="entry name" value="Beta-barrel_TonB"/>
</dbReference>
<dbReference type="SUPFAM" id="SSF56935">
    <property type="entry name" value="Porins"/>
    <property type="match status" value="1"/>
</dbReference>
<comment type="subcellular location">
    <subcellularLocation>
        <location evidence="1">Cell outer membrane</location>
        <topology evidence="1">Multi-pass membrane protein</topology>
    </subcellularLocation>
</comment>
<sequence length="777" mass="82935">MCSKAGLCLAASCCALTLGMVCAGASAQDGAVKIAKANRNPTTDAQKLDCPGGDQTKRSKDPNTKTCPDLTLVDNGSSVGPSAAPGQGQGPGSGAGPGPGQGPGPGTGPGAASGPDGLPPPPFGMIVPRKSFNLGPPLGGPPAVGNINPIFVMPPGMVGALKPDQILIGLGDLAKPRPAPDGFNHIGTEIYTMGGSFGRNRETVQTGNSKDNFSTYFAGSRVQDPSWRDNTDSKQYEFYGDLGWRNETSALHLSLSGQDLKSSGNGLTPAEMLAKDRSSSFIAPSGDTDRRWKIQLSGEHETDSGWNVNGKTYIGHVSRTKQWADGETPQSCADNAATLCNMMGSPYLTLNGNRFPLYSSSYRYASFTNYSEDAYTYGASLEGRVSDTLLGRANDFVIGAALDGSTTSGTVSRSLGEYTSDYVYTNDQGIYQTTSADLRALYFSVYAADQLAVTDRLTVGSALRFNVSDLNRYNGSATNVTYDYDLNMHKTDYSVDPSIGLTYKFNSDLVGYAGYNRESRAPTSFGTMCSNLASTCAFPNFPIADEPLLQTHSNNFEAGLRGQNTVLGDATLSWNVRLFSQMTSDTYWLVLRETRPMFSNVGDSWRRGVRFNAALETGPWTIGLDYILQKSTFEKEFTEFSSDNPSADAMGNITVPKGSEMPNIPNQILNVSVDYAVNDRLKIGALGTGVAGSYAQFDENNTLKKSDPYALLSLNASYKLSDNAEIFGLITNVFDTKYNAMAALIKVNSIPSLGLTNSLGYIPGDGRAFYAGLRVTF</sequence>
<accession>A0AAE2RDE6</accession>
<dbReference type="InterPro" id="IPR039426">
    <property type="entry name" value="TonB-dep_rcpt-like"/>
</dbReference>
<feature type="domain" description="TonB-dependent receptor-like beta-barrel" evidence="10">
    <location>
        <begin position="284"/>
        <end position="732"/>
    </location>
</feature>
<proteinExistence type="predicted"/>
<evidence type="ECO:0000313" key="12">
    <source>
        <dbReference type="Proteomes" id="UP000655037"/>
    </source>
</evidence>
<dbReference type="GO" id="GO:0009279">
    <property type="term" value="C:cell outer membrane"/>
    <property type="evidence" value="ECO:0007669"/>
    <property type="project" value="UniProtKB-SubCell"/>
</dbReference>
<dbReference type="Gene3D" id="2.40.170.20">
    <property type="entry name" value="TonB-dependent receptor, beta-barrel domain"/>
    <property type="match status" value="1"/>
</dbReference>
<evidence type="ECO:0000259" key="10">
    <source>
        <dbReference type="Pfam" id="PF00593"/>
    </source>
</evidence>
<evidence type="ECO:0000256" key="3">
    <source>
        <dbReference type="ARBA" id="ARBA00022452"/>
    </source>
</evidence>
<feature type="signal peptide" evidence="9">
    <location>
        <begin position="1"/>
        <end position="27"/>
    </location>
</feature>
<keyword evidence="9" id="KW-0732">Signal</keyword>
<evidence type="ECO:0000256" key="4">
    <source>
        <dbReference type="ARBA" id="ARBA00022692"/>
    </source>
</evidence>
<keyword evidence="11" id="KW-0675">Receptor</keyword>
<dbReference type="EMBL" id="JACXXJ020000004">
    <property type="protein sequence ID" value="MBF2714581.1"/>
    <property type="molecule type" value="Genomic_DNA"/>
</dbReference>
<dbReference type="Pfam" id="PF00593">
    <property type="entry name" value="TonB_dep_Rec_b-barrel"/>
    <property type="match status" value="1"/>
</dbReference>
<reference evidence="11" key="1">
    <citation type="submission" date="2020-11" db="EMBL/GenBank/DDBJ databases">
        <title>Agrobacterium vitis strain K377 genome.</title>
        <authorList>
            <person name="Xi H."/>
        </authorList>
    </citation>
    <scope>NUCLEOTIDE SEQUENCE</scope>
    <source>
        <strain evidence="11">K377</strain>
        <plasmid evidence="11">unnamed3</plasmid>
    </source>
</reference>
<feature type="compositionally biased region" description="Gly residues" evidence="8">
    <location>
        <begin position="87"/>
        <end position="111"/>
    </location>
</feature>
<organism evidence="11 12">
    <name type="scientific">Agrobacterium vitis</name>
    <name type="common">Rhizobium vitis</name>
    <dbReference type="NCBI Taxonomy" id="373"/>
    <lineage>
        <taxon>Bacteria</taxon>
        <taxon>Pseudomonadati</taxon>
        <taxon>Pseudomonadota</taxon>
        <taxon>Alphaproteobacteria</taxon>
        <taxon>Hyphomicrobiales</taxon>
        <taxon>Rhizobiaceae</taxon>
        <taxon>Rhizobium/Agrobacterium group</taxon>
        <taxon>Agrobacterium</taxon>
    </lineage>
</organism>
<dbReference type="Proteomes" id="UP000655037">
    <property type="component" value="Unassembled WGS sequence"/>
</dbReference>
<evidence type="ECO:0000256" key="9">
    <source>
        <dbReference type="SAM" id="SignalP"/>
    </source>
</evidence>
<evidence type="ECO:0000313" key="11">
    <source>
        <dbReference type="EMBL" id="MBF2714581.1"/>
    </source>
</evidence>
<evidence type="ECO:0000256" key="2">
    <source>
        <dbReference type="ARBA" id="ARBA00022448"/>
    </source>
</evidence>
<keyword evidence="11" id="KW-0614">Plasmid</keyword>
<evidence type="ECO:0000256" key="8">
    <source>
        <dbReference type="SAM" id="MobiDB-lite"/>
    </source>
</evidence>
<evidence type="ECO:0000256" key="1">
    <source>
        <dbReference type="ARBA" id="ARBA00004571"/>
    </source>
</evidence>
<gene>
    <name evidence="11" type="ORF">IEI95_010165</name>
</gene>
<keyword evidence="2" id="KW-0813">Transport</keyword>
<keyword evidence="4" id="KW-0812">Transmembrane</keyword>
<evidence type="ECO:0000256" key="5">
    <source>
        <dbReference type="ARBA" id="ARBA00023077"/>
    </source>
</evidence>
<geneLocation type="plasmid" evidence="11">
    <name>unnamed3</name>
</geneLocation>
<dbReference type="InterPro" id="IPR036942">
    <property type="entry name" value="Beta-barrel_TonB_sf"/>
</dbReference>
<keyword evidence="3" id="KW-1134">Transmembrane beta strand</keyword>
<dbReference type="PROSITE" id="PS01156">
    <property type="entry name" value="TONB_DEPENDENT_REC_2"/>
    <property type="match status" value="1"/>
</dbReference>
<dbReference type="AlphaFoldDB" id="A0AAE2RDE6"/>
<keyword evidence="5" id="KW-0798">TonB box</keyword>
<evidence type="ECO:0000256" key="6">
    <source>
        <dbReference type="ARBA" id="ARBA00023136"/>
    </source>
</evidence>
<evidence type="ECO:0000256" key="7">
    <source>
        <dbReference type="ARBA" id="ARBA00023237"/>
    </source>
</evidence>
<dbReference type="PANTHER" id="PTHR30069:SF39">
    <property type="entry name" value="BLL6183 PROTEIN"/>
    <property type="match status" value="1"/>
</dbReference>
<protein>
    <submittedName>
        <fullName evidence="11">TonB-dependent receptor</fullName>
    </submittedName>
</protein>
<keyword evidence="7" id="KW-0998">Cell outer membrane</keyword>